<dbReference type="SUPFAM" id="SSF52821">
    <property type="entry name" value="Rhodanese/Cell cycle control phosphatase"/>
    <property type="match status" value="1"/>
</dbReference>
<dbReference type="GO" id="GO:0010971">
    <property type="term" value="P:positive regulation of G2/M transition of mitotic cell cycle"/>
    <property type="evidence" value="ECO:0007669"/>
    <property type="project" value="TreeGrafter"/>
</dbReference>
<dbReference type="PANTHER" id="PTHR10828">
    <property type="entry name" value="M-PHASE INDUCER PHOSPHATASE DUAL SPECIFICITY PHOSPHATASE CDC25"/>
    <property type="match status" value="1"/>
</dbReference>
<dbReference type="GO" id="GO:0005634">
    <property type="term" value="C:nucleus"/>
    <property type="evidence" value="ECO:0007669"/>
    <property type="project" value="TreeGrafter"/>
</dbReference>
<dbReference type="RefSeq" id="XP_003115819.2">
    <property type="nucleotide sequence ID" value="XM_003115771.2"/>
</dbReference>
<dbReference type="PANTHER" id="PTHR10828:SF76">
    <property type="entry name" value="M-PHASE INDUCER PHOSPHATASE"/>
    <property type="match status" value="1"/>
</dbReference>
<evidence type="ECO:0000256" key="9">
    <source>
        <dbReference type="SAM" id="MobiDB-lite"/>
    </source>
</evidence>
<keyword evidence="4" id="KW-0498">Mitosis</keyword>
<sequence>MMVTDDDSTSRDSGICELMDENAPVCFSSLTGTSYQVDEPMEVDDEPDVTKPQKKVPLRRQKSCQIRLFDELPTTPTLPRFPSGALTLRDSNLQDPFNRKRMSDDADYGRVNKIVKSGPPYDHYHLESSLEIPDEEETSKEALNDEIIEVEGRQYPSDTPFAVPMAHAKRKKKLALTHYNTDPMMNLNGEEDDDEEVDNDDQKVDYHLVTTGSRCSSSFRRIPYQTLMGLLREMSDEDFKSKYLLVDCRYPFEYEKGHIKHAVNYYNPENVQSLFYGEGNDQLHSKIPIFYCEFSQKRGPSMANALRRIDRQINESKYPLCHYKEMYVLDKGYREFFQSVGKLVEKRQEFFSPEYEYVEMSDNRYACELKKYSFHKRYAPGFSVFRSVSDTSNICPQKLQEASTSEMIEEEVEVEGDEENTARRSSPPPSQEIQLQQHQVINTTPGIPRMGLRTASARQLFVDHADSPTNYDRNVEAIAERSPPTVKTPCSRIDFGHS</sequence>
<feature type="region of interest" description="Disordered" evidence="9">
    <location>
        <begin position="412"/>
        <end position="435"/>
    </location>
</feature>
<comment type="catalytic activity">
    <reaction evidence="8">
        <text>O-phospho-L-tyrosyl-[protein] + H2O = L-tyrosyl-[protein] + phosphate</text>
        <dbReference type="Rhea" id="RHEA:10684"/>
        <dbReference type="Rhea" id="RHEA-COMP:10136"/>
        <dbReference type="Rhea" id="RHEA-COMP:20101"/>
        <dbReference type="ChEBI" id="CHEBI:15377"/>
        <dbReference type="ChEBI" id="CHEBI:43474"/>
        <dbReference type="ChEBI" id="CHEBI:46858"/>
        <dbReference type="ChEBI" id="CHEBI:61978"/>
        <dbReference type="EC" id="3.1.3.48"/>
    </reaction>
</comment>
<proteinExistence type="inferred from homology"/>
<dbReference type="PROSITE" id="PS50206">
    <property type="entry name" value="RHODANESE_3"/>
    <property type="match status" value="1"/>
</dbReference>
<evidence type="ECO:0000313" key="11">
    <source>
        <dbReference type="EMBL" id="KAF1752476.1"/>
    </source>
</evidence>
<name>A0A6A5GC92_CAERE</name>
<evidence type="ECO:0000256" key="2">
    <source>
        <dbReference type="ARBA" id="ARBA00013064"/>
    </source>
</evidence>
<dbReference type="KEGG" id="crq:GCK72_019031"/>
<dbReference type="EMBL" id="WUAV01000005">
    <property type="protein sequence ID" value="KAF1752476.1"/>
    <property type="molecule type" value="Genomic_DNA"/>
</dbReference>
<dbReference type="GO" id="GO:0010481">
    <property type="term" value="P:epidermal cell division"/>
    <property type="evidence" value="ECO:0007669"/>
    <property type="project" value="EnsemblMetazoa"/>
</dbReference>
<keyword evidence="7" id="KW-0131">Cell cycle</keyword>
<dbReference type="GO" id="GO:0045138">
    <property type="term" value="P:nematode male tail tip morphogenesis"/>
    <property type="evidence" value="ECO:0007669"/>
    <property type="project" value="EnsemblMetazoa"/>
</dbReference>
<protein>
    <recommendedName>
        <fullName evidence="2">protein-tyrosine-phosphatase</fullName>
        <ecNumber evidence="2">3.1.3.48</ecNumber>
    </recommendedName>
</protein>
<dbReference type="SMART" id="SM00450">
    <property type="entry name" value="RHOD"/>
    <property type="match status" value="1"/>
</dbReference>
<dbReference type="CTD" id="9839173"/>
<evidence type="ECO:0000259" key="10">
    <source>
        <dbReference type="PROSITE" id="PS50206"/>
    </source>
</evidence>
<dbReference type="InterPro" id="IPR000751">
    <property type="entry name" value="MPI_Phosphatase"/>
</dbReference>
<dbReference type="GO" id="GO:0004725">
    <property type="term" value="F:protein tyrosine phosphatase activity"/>
    <property type="evidence" value="ECO:0007669"/>
    <property type="project" value="UniProtKB-EC"/>
</dbReference>
<evidence type="ECO:0000256" key="8">
    <source>
        <dbReference type="ARBA" id="ARBA00051722"/>
    </source>
</evidence>
<evidence type="ECO:0000256" key="3">
    <source>
        <dbReference type="ARBA" id="ARBA00022618"/>
    </source>
</evidence>
<dbReference type="InterPro" id="IPR001763">
    <property type="entry name" value="Rhodanese-like_dom"/>
</dbReference>
<keyword evidence="5" id="KW-0378">Hydrolase</keyword>
<evidence type="ECO:0000313" key="12">
    <source>
        <dbReference type="Proteomes" id="UP000483820"/>
    </source>
</evidence>
<evidence type="ECO:0000256" key="1">
    <source>
        <dbReference type="ARBA" id="ARBA00011065"/>
    </source>
</evidence>
<evidence type="ECO:0000256" key="4">
    <source>
        <dbReference type="ARBA" id="ARBA00022776"/>
    </source>
</evidence>
<dbReference type="Gene3D" id="3.40.250.10">
    <property type="entry name" value="Rhodanese-like domain"/>
    <property type="match status" value="1"/>
</dbReference>
<dbReference type="GO" id="GO:0110032">
    <property type="term" value="P:positive regulation of G2/MI transition of meiotic cell cycle"/>
    <property type="evidence" value="ECO:0007669"/>
    <property type="project" value="TreeGrafter"/>
</dbReference>
<gene>
    <name evidence="11" type="ORF">GCK72_019031</name>
</gene>
<dbReference type="GeneID" id="9839173"/>
<feature type="region of interest" description="Disordered" evidence="9">
    <location>
        <begin position="38"/>
        <end position="57"/>
    </location>
</feature>
<reference evidence="11 12" key="1">
    <citation type="submission" date="2019-12" db="EMBL/GenBank/DDBJ databases">
        <title>Chromosome-level assembly of the Caenorhabditis remanei genome.</title>
        <authorList>
            <person name="Teterina A.A."/>
            <person name="Willis J.H."/>
            <person name="Phillips P.C."/>
        </authorList>
    </citation>
    <scope>NUCLEOTIDE SEQUENCE [LARGE SCALE GENOMIC DNA]</scope>
    <source>
        <strain evidence="11 12">PX506</strain>
        <tissue evidence="11">Whole organism</tissue>
    </source>
</reference>
<evidence type="ECO:0000256" key="7">
    <source>
        <dbReference type="ARBA" id="ARBA00023306"/>
    </source>
</evidence>
<feature type="region of interest" description="Disordered" evidence="9">
    <location>
        <begin position="479"/>
        <end position="498"/>
    </location>
</feature>
<accession>A0A6A5GC92</accession>
<dbReference type="GO" id="GO:0005737">
    <property type="term" value="C:cytoplasm"/>
    <property type="evidence" value="ECO:0007669"/>
    <property type="project" value="TreeGrafter"/>
</dbReference>
<dbReference type="EC" id="3.1.3.48" evidence="2"/>
<dbReference type="InterPro" id="IPR036873">
    <property type="entry name" value="Rhodanese-like_dom_sf"/>
</dbReference>
<organism evidence="11 12">
    <name type="scientific">Caenorhabditis remanei</name>
    <name type="common">Caenorhabditis vulgaris</name>
    <dbReference type="NCBI Taxonomy" id="31234"/>
    <lineage>
        <taxon>Eukaryota</taxon>
        <taxon>Metazoa</taxon>
        <taxon>Ecdysozoa</taxon>
        <taxon>Nematoda</taxon>
        <taxon>Chromadorea</taxon>
        <taxon>Rhabditida</taxon>
        <taxon>Rhabditina</taxon>
        <taxon>Rhabditomorpha</taxon>
        <taxon>Rhabditoidea</taxon>
        <taxon>Rhabditidae</taxon>
        <taxon>Peloderinae</taxon>
        <taxon>Caenorhabditis</taxon>
    </lineage>
</organism>
<comment type="caution">
    <text evidence="11">The sequence shown here is derived from an EMBL/GenBank/DDBJ whole genome shotgun (WGS) entry which is preliminary data.</text>
</comment>
<dbReference type="GO" id="GO:0000086">
    <property type="term" value="P:G2/M transition of mitotic cell cycle"/>
    <property type="evidence" value="ECO:0007669"/>
    <property type="project" value="TreeGrafter"/>
</dbReference>
<feature type="domain" description="Rhodanese" evidence="10">
    <location>
        <begin position="239"/>
        <end position="345"/>
    </location>
</feature>
<keyword evidence="3" id="KW-0132">Cell division</keyword>
<dbReference type="AlphaFoldDB" id="A0A6A5GC92"/>
<comment type="similarity">
    <text evidence="1">Belongs to the MPI phosphatase family.</text>
</comment>
<dbReference type="FunFam" id="3.40.250.10:FF:000021">
    <property type="entry name" value="M-phase inducer phosphatase cdc-25.2"/>
    <property type="match status" value="1"/>
</dbReference>
<dbReference type="Proteomes" id="UP000483820">
    <property type="component" value="Chromosome V"/>
</dbReference>
<evidence type="ECO:0000256" key="5">
    <source>
        <dbReference type="ARBA" id="ARBA00022801"/>
    </source>
</evidence>
<dbReference type="PRINTS" id="PR00716">
    <property type="entry name" value="MPIPHPHTASE"/>
</dbReference>
<evidence type="ECO:0000256" key="6">
    <source>
        <dbReference type="ARBA" id="ARBA00022912"/>
    </source>
</evidence>
<keyword evidence="6" id="KW-0904">Protein phosphatase</keyword>
<dbReference type="Pfam" id="PF00581">
    <property type="entry name" value="Rhodanese"/>
    <property type="match status" value="1"/>
</dbReference>